<name>A0AAD5KSF3_9FUNG</name>
<feature type="domain" description="HD/PDEase" evidence="1">
    <location>
        <begin position="20"/>
        <end position="146"/>
    </location>
</feature>
<reference evidence="2" key="1">
    <citation type="journal article" date="2022" name="IScience">
        <title>Evolution of zygomycete secretomes and the origins of terrestrial fungal ecologies.</title>
        <authorList>
            <person name="Chang Y."/>
            <person name="Wang Y."/>
            <person name="Mondo S."/>
            <person name="Ahrendt S."/>
            <person name="Andreopoulos W."/>
            <person name="Barry K."/>
            <person name="Beard J."/>
            <person name="Benny G.L."/>
            <person name="Blankenship S."/>
            <person name="Bonito G."/>
            <person name="Cuomo C."/>
            <person name="Desiro A."/>
            <person name="Gervers K.A."/>
            <person name="Hundley H."/>
            <person name="Kuo A."/>
            <person name="LaButti K."/>
            <person name="Lang B.F."/>
            <person name="Lipzen A."/>
            <person name="O'Donnell K."/>
            <person name="Pangilinan J."/>
            <person name="Reynolds N."/>
            <person name="Sandor L."/>
            <person name="Smith M.E."/>
            <person name="Tsang A."/>
            <person name="Grigoriev I.V."/>
            <person name="Stajich J.E."/>
            <person name="Spatafora J.W."/>
        </authorList>
    </citation>
    <scope>NUCLEOTIDE SEQUENCE</scope>
    <source>
        <strain evidence="2">RSA 2281</strain>
    </source>
</reference>
<accession>A0AAD5KSF3</accession>
<evidence type="ECO:0000259" key="1">
    <source>
        <dbReference type="SMART" id="SM00471"/>
    </source>
</evidence>
<sequence>MTDIIEVTRSMVANYMSQFDPSHDMHHIDRVYRLALHLAEQDALKDRVDLTVIQLAALCHDIGDRKYISHQEQKENIEQFLIRHGYDETKARLVQKIVDNIGYSKELGWNKEDPDADWRDTCLELHAVQDADKLDAIGAFGNVYFFFVISGQLWGIMRCAAYSGAKDIPIHVPQLDPILHMTQKEYTNQKGGTAINHFHEKLFRLSSMMRTPTGKQLAKKRDQFMHAFIRQIEDEEKVIY</sequence>
<organism evidence="2 3">
    <name type="scientific">Phascolomyces articulosus</name>
    <dbReference type="NCBI Taxonomy" id="60185"/>
    <lineage>
        <taxon>Eukaryota</taxon>
        <taxon>Fungi</taxon>
        <taxon>Fungi incertae sedis</taxon>
        <taxon>Mucoromycota</taxon>
        <taxon>Mucoromycotina</taxon>
        <taxon>Mucoromycetes</taxon>
        <taxon>Mucorales</taxon>
        <taxon>Lichtheimiaceae</taxon>
        <taxon>Phascolomyces</taxon>
    </lineage>
</organism>
<dbReference type="PANTHER" id="PTHR33594:SF1">
    <property type="entry name" value="HD_PDEASE DOMAIN-CONTAINING PROTEIN"/>
    <property type="match status" value="1"/>
</dbReference>
<dbReference type="InterPro" id="IPR006674">
    <property type="entry name" value="HD_domain"/>
</dbReference>
<gene>
    <name evidence="2" type="ORF">BDA99DRAFT_531504</name>
</gene>
<evidence type="ECO:0000313" key="2">
    <source>
        <dbReference type="EMBL" id="KAI9278764.1"/>
    </source>
</evidence>
<dbReference type="InterPro" id="IPR003607">
    <property type="entry name" value="HD/PDEase_dom"/>
</dbReference>
<dbReference type="SUPFAM" id="SSF109604">
    <property type="entry name" value="HD-domain/PDEase-like"/>
    <property type="match status" value="1"/>
</dbReference>
<dbReference type="SMART" id="SM00471">
    <property type="entry name" value="HDc"/>
    <property type="match status" value="1"/>
</dbReference>
<dbReference type="PANTHER" id="PTHR33594">
    <property type="entry name" value="SUPERFAMILY HYDROLASE, PUTATIVE (AFU_ORTHOLOGUE AFUA_1G03035)-RELATED"/>
    <property type="match status" value="1"/>
</dbReference>
<proteinExistence type="predicted"/>
<dbReference type="Gene3D" id="1.20.58.1910">
    <property type="match status" value="1"/>
</dbReference>
<evidence type="ECO:0000313" key="3">
    <source>
        <dbReference type="Proteomes" id="UP001209540"/>
    </source>
</evidence>
<dbReference type="Proteomes" id="UP001209540">
    <property type="component" value="Unassembled WGS sequence"/>
</dbReference>
<keyword evidence="3" id="KW-1185">Reference proteome</keyword>
<dbReference type="AlphaFoldDB" id="A0AAD5KSF3"/>
<dbReference type="CDD" id="cd00077">
    <property type="entry name" value="HDc"/>
    <property type="match status" value="1"/>
</dbReference>
<protein>
    <recommendedName>
        <fullName evidence="1">HD/PDEase domain-containing protein</fullName>
    </recommendedName>
</protein>
<dbReference type="EMBL" id="JAIXMP010000001">
    <property type="protein sequence ID" value="KAI9278764.1"/>
    <property type="molecule type" value="Genomic_DNA"/>
</dbReference>
<reference evidence="2" key="2">
    <citation type="submission" date="2023-02" db="EMBL/GenBank/DDBJ databases">
        <authorList>
            <consortium name="DOE Joint Genome Institute"/>
            <person name="Mondo S.J."/>
            <person name="Chang Y."/>
            <person name="Wang Y."/>
            <person name="Ahrendt S."/>
            <person name="Andreopoulos W."/>
            <person name="Barry K."/>
            <person name="Beard J."/>
            <person name="Benny G.L."/>
            <person name="Blankenship S."/>
            <person name="Bonito G."/>
            <person name="Cuomo C."/>
            <person name="Desiro A."/>
            <person name="Gervers K.A."/>
            <person name="Hundley H."/>
            <person name="Kuo A."/>
            <person name="LaButti K."/>
            <person name="Lang B.F."/>
            <person name="Lipzen A."/>
            <person name="O'Donnell K."/>
            <person name="Pangilinan J."/>
            <person name="Reynolds N."/>
            <person name="Sandor L."/>
            <person name="Smith M.W."/>
            <person name="Tsang A."/>
            <person name="Grigoriev I.V."/>
            <person name="Stajich J.E."/>
            <person name="Spatafora J.W."/>
        </authorList>
    </citation>
    <scope>NUCLEOTIDE SEQUENCE</scope>
    <source>
        <strain evidence="2">RSA 2281</strain>
    </source>
</reference>
<comment type="caution">
    <text evidence="2">The sequence shown here is derived from an EMBL/GenBank/DDBJ whole genome shotgun (WGS) entry which is preliminary data.</text>
</comment>
<dbReference type="Gene3D" id="1.10.472.50">
    <property type="entry name" value="HD-domain/PDEase-like"/>
    <property type="match status" value="1"/>
</dbReference>
<dbReference type="Pfam" id="PF01966">
    <property type="entry name" value="HD"/>
    <property type="match status" value="1"/>
</dbReference>